<evidence type="ECO:0000313" key="1">
    <source>
        <dbReference type="EMBL" id="KZM69568.1"/>
    </source>
</evidence>
<sequence length="78" mass="8752">MFSPFQSMPWMLLPGLSDIYSTLGRGELFRPGVHRQRTTTVDTEVHPPKILLIRGRAELDVVDGIPEVPAPRAARSRN</sequence>
<keyword evidence="2" id="KW-1185">Reference proteome</keyword>
<dbReference type="AlphaFoldDB" id="A0A161X8Z5"/>
<name>A0A161X8Z5_9NOCA</name>
<reference evidence="1 2" key="1">
    <citation type="submission" date="2016-04" db="EMBL/GenBank/DDBJ databases">
        <authorList>
            <person name="Evans L.H."/>
            <person name="Alamgir A."/>
            <person name="Owens N."/>
            <person name="Weber N.D."/>
            <person name="Virtaneva K."/>
            <person name="Barbian K."/>
            <person name="Babar A."/>
            <person name="Rosenke K."/>
        </authorList>
    </citation>
    <scope>NUCLEOTIDE SEQUENCE [LARGE SCALE GENOMIC DNA]</scope>
    <source>
        <strain evidence="1 2">IFM 0406</strain>
    </source>
</reference>
<evidence type="ECO:0000313" key="2">
    <source>
        <dbReference type="Proteomes" id="UP000076512"/>
    </source>
</evidence>
<protein>
    <submittedName>
        <fullName evidence="1">Uncharacterized protein</fullName>
    </submittedName>
</protein>
<accession>A0A161X8Z5</accession>
<comment type="caution">
    <text evidence="1">The sequence shown here is derived from an EMBL/GenBank/DDBJ whole genome shotgun (WGS) entry which is preliminary data.</text>
</comment>
<organism evidence="1 2">
    <name type="scientific">Nocardia terpenica</name>
    <dbReference type="NCBI Taxonomy" id="455432"/>
    <lineage>
        <taxon>Bacteria</taxon>
        <taxon>Bacillati</taxon>
        <taxon>Actinomycetota</taxon>
        <taxon>Actinomycetes</taxon>
        <taxon>Mycobacteriales</taxon>
        <taxon>Nocardiaceae</taxon>
        <taxon>Nocardia</taxon>
    </lineage>
</organism>
<dbReference type="Proteomes" id="UP000076512">
    <property type="component" value="Unassembled WGS sequence"/>
</dbReference>
<gene>
    <name evidence="1" type="ORF">AWN90_08710</name>
</gene>
<dbReference type="STRING" id="455432.AWN90_08710"/>
<proteinExistence type="predicted"/>
<dbReference type="EMBL" id="LWGR01000020">
    <property type="protein sequence ID" value="KZM69568.1"/>
    <property type="molecule type" value="Genomic_DNA"/>
</dbReference>